<keyword evidence="3" id="KW-1185">Reference proteome</keyword>
<comment type="caution">
    <text evidence="2">The sequence shown here is derived from an EMBL/GenBank/DDBJ whole genome shotgun (WGS) entry which is preliminary data.</text>
</comment>
<dbReference type="Gene3D" id="3.40.50.720">
    <property type="entry name" value="NAD(P)-binding Rossmann-like Domain"/>
    <property type="match status" value="1"/>
</dbReference>
<proteinExistence type="predicted"/>
<dbReference type="Pfam" id="PF13460">
    <property type="entry name" value="NAD_binding_10"/>
    <property type="match status" value="1"/>
</dbReference>
<dbReference type="InterPro" id="IPR036291">
    <property type="entry name" value="NAD(P)-bd_dom_sf"/>
</dbReference>
<reference evidence="2 3" key="1">
    <citation type="journal article" date="2019" name="Int. J. Syst. Evol. Microbiol.">
        <title>The Global Catalogue of Microorganisms (GCM) 10K type strain sequencing project: providing services to taxonomists for standard genome sequencing and annotation.</title>
        <authorList>
            <consortium name="The Broad Institute Genomics Platform"/>
            <consortium name="The Broad Institute Genome Sequencing Center for Infectious Disease"/>
            <person name="Wu L."/>
            <person name="Ma J."/>
        </authorList>
    </citation>
    <scope>NUCLEOTIDE SEQUENCE [LARGE SCALE GENOMIC DNA]</scope>
    <source>
        <strain evidence="2 3">JCM 10696</strain>
    </source>
</reference>
<dbReference type="InterPro" id="IPR016040">
    <property type="entry name" value="NAD(P)-bd_dom"/>
</dbReference>
<dbReference type="RefSeq" id="WP_344241412.1">
    <property type="nucleotide sequence ID" value="NZ_BAAAHH010000011.1"/>
</dbReference>
<evidence type="ECO:0000313" key="2">
    <source>
        <dbReference type="EMBL" id="GAA0951749.1"/>
    </source>
</evidence>
<dbReference type="InterPro" id="IPR051604">
    <property type="entry name" value="Ergot_Alk_Oxidoreductase"/>
</dbReference>
<gene>
    <name evidence="2" type="ORF">GCM10009550_31720</name>
</gene>
<sequence length="282" mass="29769">MIVVTGATGNVGLELVRILNGAGEPVAGVSRRAVDLPGGAPHHRGDIADPEGIRPLLEKADALFLLVAGELLAGGPDPAELLRAVRESGVRKVVLMSSQAVGTRPGAVSHARLHAYEEAVRGSGLDWTILRPGGFMTNAFAWIEPIRAHRTAAAPFADTGLPLVDPADIAACAAVVLREPGHAGRVHELTGPALSTPRRRAEEIGAALGEPVRFVEQTREEARAQMLTFMPEPVVEGTLSIIGEPTPAEQKVGHDVEYLLGRPPRAFARWAEAHADAFRAPA</sequence>
<protein>
    <submittedName>
        <fullName evidence="2">NAD(P)H-binding protein</fullName>
    </submittedName>
</protein>
<dbReference type="Proteomes" id="UP001500665">
    <property type="component" value="Unassembled WGS sequence"/>
</dbReference>
<dbReference type="PANTHER" id="PTHR43162:SF1">
    <property type="entry name" value="PRESTALK A DIFFERENTIATION PROTEIN A"/>
    <property type="match status" value="1"/>
</dbReference>
<evidence type="ECO:0000259" key="1">
    <source>
        <dbReference type="Pfam" id="PF13460"/>
    </source>
</evidence>
<dbReference type="Gene3D" id="3.90.25.10">
    <property type="entry name" value="UDP-galactose 4-epimerase, domain 1"/>
    <property type="match status" value="1"/>
</dbReference>
<dbReference type="EMBL" id="BAAAHH010000011">
    <property type="protein sequence ID" value="GAA0951749.1"/>
    <property type="molecule type" value="Genomic_DNA"/>
</dbReference>
<evidence type="ECO:0000313" key="3">
    <source>
        <dbReference type="Proteomes" id="UP001500665"/>
    </source>
</evidence>
<organism evidence="2 3">
    <name type="scientific">Actinocorallia libanotica</name>
    <dbReference type="NCBI Taxonomy" id="46162"/>
    <lineage>
        <taxon>Bacteria</taxon>
        <taxon>Bacillati</taxon>
        <taxon>Actinomycetota</taxon>
        <taxon>Actinomycetes</taxon>
        <taxon>Streptosporangiales</taxon>
        <taxon>Thermomonosporaceae</taxon>
        <taxon>Actinocorallia</taxon>
    </lineage>
</organism>
<feature type="domain" description="NAD(P)-binding" evidence="1">
    <location>
        <begin position="6"/>
        <end position="179"/>
    </location>
</feature>
<dbReference type="SUPFAM" id="SSF51735">
    <property type="entry name" value="NAD(P)-binding Rossmann-fold domains"/>
    <property type="match status" value="1"/>
</dbReference>
<accession>A0ABN1R574</accession>
<name>A0ABN1R574_9ACTN</name>
<dbReference type="PANTHER" id="PTHR43162">
    <property type="match status" value="1"/>
</dbReference>